<dbReference type="InterPro" id="IPR012340">
    <property type="entry name" value="NA-bd_OB-fold"/>
</dbReference>
<evidence type="ECO:0000259" key="8">
    <source>
        <dbReference type="Pfam" id="PF24961"/>
    </source>
</evidence>
<evidence type="ECO:0000256" key="1">
    <source>
        <dbReference type="ARBA" id="ARBA00004141"/>
    </source>
</evidence>
<keyword evidence="2 5" id="KW-0812">Transmembrane</keyword>
<evidence type="ECO:0000256" key="4">
    <source>
        <dbReference type="ARBA" id="ARBA00023136"/>
    </source>
</evidence>
<dbReference type="Gene3D" id="3.90.226.10">
    <property type="entry name" value="2-enoyl-CoA Hydratase, Chain A, domain 1"/>
    <property type="match status" value="1"/>
</dbReference>
<evidence type="ECO:0000256" key="6">
    <source>
        <dbReference type="SAM" id="SignalP"/>
    </source>
</evidence>
<feature type="domain" description="NfeD integral membrane" evidence="8">
    <location>
        <begin position="244"/>
        <end position="357"/>
    </location>
</feature>
<dbReference type="EMBL" id="RHHT01000002">
    <property type="protein sequence ID" value="RNB86350.1"/>
    <property type="molecule type" value="Genomic_DNA"/>
</dbReference>
<protein>
    <submittedName>
        <fullName evidence="10">Nodulation protein NfeD</fullName>
    </submittedName>
</protein>
<evidence type="ECO:0000256" key="5">
    <source>
        <dbReference type="SAM" id="Phobius"/>
    </source>
</evidence>
<dbReference type="RefSeq" id="WP_122911839.1">
    <property type="nucleotide sequence ID" value="NZ_RHHT01000002.1"/>
</dbReference>
<dbReference type="Pfam" id="PF25145">
    <property type="entry name" value="NfeD1b_N"/>
    <property type="match status" value="1"/>
</dbReference>
<evidence type="ECO:0000256" key="2">
    <source>
        <dbReference type="ARBA" id="ARBA00022692"/>
    </source>
</evidence>
<comment type="caution">
    <text evidence="10">The sequence shown here is derived from an EMBL/GenBank/DDBJ whole genome shotgun (WGS) entry which is preliminary data.</text>
</comment>
<dbReference type="InterPro" id="IPR029045">
    <property type="entry name" value="ClpP/crotonase-like_dom_sf"/>
</dbReference>
<accession>A0A3M8DDX0</accession>
<name>A0A3M8DDX0_9BACL</name>
<dbReference type="InterPro" id="IPR056739">
    <property type="entry name" value="NfeD_membrane"/>
</dbReference>
<keyword evidence="3 5" id="KW-1133">Transmembrane helix</keyword>
<evidence type="ECO:0000259" key="9">
    <source>
        <dbReference type="Pfam" id="PF25145"/>
    </source>
</evidence>
<dbReference type="SUPFAM" id="SSF141322">
    <property type="entry name" value="NfeD domain-like"/>
    <property type="match status" value="1"/>
</dbReference>
<dbReference type="PANTHER" id="PTHR33507">
    <property type="entry name" value="INNER MEMBRANE PROTEIN YBBJ"/>
    <property type="match status" value="1"/>
</dbReference>
<proteinExistence type="predicted"/>
<dbReference type="InterPro" id="IPR052165">
    <property type="entry name" value="Membrane_assoc_protease"/>
</dbReference>
<evidence type="ECO:0000256" key="3">
    <source>
        <dbReference type="ARBA" id="ARBA00022989"/>
    </source>
</evidence>
<feature type="transmembrane region" description="Helical" evidence="5">
    <location>
        <begin position="313"/>
        <end position="332"/>
    </location>
</feature>
<dbReference type="PANTHER" id="PTHR33507:SF3">
    <property type="entry name" value="INNER MEMBRANE PROTEIN YBBJ"/>
    <property type="match status" value="1"/>
</dbReference>
<dbReference type="GO" id="GO:0005886">
    <property type="term" value="C:plasma membrane"/>
    <property type="evidence" value="ECO:0007669"/>
    <property type="project" value="TreeGrafter"/>
</dbReference>
<feature type="transmembrane region" description="Helical" evidence="5">
    <location>
        <begin position="238"/>
        <end position="258"/>
    </location>
</feature>
<feature type="domain" description="NfeD-like C-terminal" evidence="7">
    <location>
        <begin position="388"/>
        <end position="441"/>
    </location>
</feature>
<organism evidence="10 11">
    <name type="scientific">Brevibacillus panacihumi</name>
    <dbReference type="NCBI Taxonomy" id="497735"/>
    <lineage>
        <taxon>Bacteria</taxon>
        <taxon>Bacillati</taxon>
        <taxon>Bacillota</taxon>
        <taxon>Bacilli</taxon>
        <taxon>Bacillales</taxon>
        <taxon>Paenibacillaceae</taxon>
        <taxon>Brevibacillus</taxon>
    </lineage>
</organism>
<reference evidence="10 11" key="1">
    <citation type="submission" date="2018-10" db="EMBL/GenBank/DDBJ databases">
        <title>Phylogenomics of Brevibacillus.</title>
        <authorList>
            <person name="Dunlap C."/>
        </authorList>
    </citation>
    <scope>NUCLEOTIDE SEQUENCE [LARGE SCALE GENOMIC DNA]</scope>
    <source>
        <strain evidence="10 11">JCM 15085</strain>
    </source>
</reference>
<sequence length="452" mass="48232">MSGTRTVWGRTRLLLSMFCILASMILSLIPAQSHAQTYQKAVWIPVEKEIERGLESFLRRAFAEAEAQQADLVILEINTPGGRIDSAGAIGQLIRQSPLHVVAYIDNQAFSAGTYIALNANEIVMTPGSSMGAATPIDLAGNAAEVKLISGWSNQMKAAADLNNRNPDVARAMVEIDTEFPGLKPKGTVLSLDSKRAKDLGYADRIVNNKNELLSLYGISADTMQTIEPTVGENVARWVTSPVVMSMLLVIGLVGIVVELFAPGFGVAGTISLCAFSLYFFGHYVAGFANWLHIGLFLLGILLMILEIFLPGGIVGAIGFISIVSGLVMAAYDTEQGLASLGIAVLITAIVAFLLIKKYGLKGLLNRFILGDEQSNERGYVAPKDQRDLVGKKGIALTPFRPAGVAKIEGTRVDAVSAGGFIQAGMPVVVVLVEGTRVVVQEEEPNSQGRSV</sequence>
<evidence type="ECO:0000259" key="7">
    <source>
        <dbReference type="Pfam" id="PF01957"/>
    </source>
</evidence>
<dbReference type="SUPFAM" id="SSF52096">
    <property type="entry name" value="ClpP/crotonase"/>
    <property type="match status" value="1"/>
</dbReference>
<gene>
    <name evidence="10" type="ORF">EDM58_02035</name>
</gene>
<feature type="transmembrane region" description="Helical" evidence="5">
    <location>
        <begin position="338"/>
        <end position="356"/>
    </location>
</feature>
<dbReference type="Pfam" id="PF24961">
    <property type="entry name" value="NfeD_membrane"/>
    <property type="match status" value="1"/>
</dbReference>
<evidence type="ECO:0000313" key="10">
    <source>
        <dbReference type="EMBL" id="RNB86350.1"/>
    </source>
</evidence>
<dbReference type="Proteomes" id="UP000281915">
    <property type="component" value="Unassembled WGS sequence"/>
</dbReference>
<feature type="chain" id="PRO_5018093480" evidence="6">
    <location>
        <begin position="36"/>
        <end position="452"/>
    </location>
</feature>
<dbReference type="Pfam" id="PF01957">
    <property type="entry name" value="NfeD"/>
    <property type="match status" value="1"/>
</dbReference>
<feature type="domain" description="NfeD1b N-terminal" evidence="9">
    <location>
        <begin position="43"/>
        <end position="224"/>
    </location>
</feature>
<dbReference type="CDD" id="cd07021">
    <property type="entry name" value="Clp_protease_NfeD_like"/>
    <property type="match status" value="1"/>
</dbReference>
<comment type="subcellular location">
    <subcellularLocation>
        <location evidence="1">Membrane</location>
        <topology evidence="1">Multi-pass membrane protein</topology>
    </subcellularLocation>
</comment>
<dbReference type="Gene3D" id="2.40.50.140">
    <property type="entry name" value="Nucleic acid-binding proteins"/>
    <property type="match status" value="1"/>
</dbReference>
<dbReference type="AlphaFoldDB" id="A0A3M8DDX0"/>
<dbReference type="InterPro" id="IPR002810">
    <property type="entry name" value="NfeD-like_C"/>
</dbReference>
<keyword evidence="4 5" id="KW-0472">Membrane</keyword>
<feature type="signal peptide" evidence="6">
    <location>
        <begin position="1"/>
        <end position="35"/>
    </location>
</feature>
<keyword evidence="6" id="KW-0732">Signal</keyword>
<dbReference type="InterPro" id="IPR056738">
    <property type="entry name" value="NfeD1b_N"/>
</dbReference>
<evidence type="ECO:0000313" key="11">
    <source>
        <dbReference type="Proteomes" id="UP000281915"/>
    </source>
</evidence>